<dbReference type="EMBL" id="HBGU01070160">
    <property type="protein sequence ID" value="CAD9531850.1"/>
    <property type="molecule type" value="Transcribed_RNA"/>
</dbReference>
<feature type="compositionally biased region" description="Basic and acidic residues" evidence="1">
    <location>
        <begin position="1"/>
        <end position="10"/>
    </location>
</feature>
<dbReference type="AlphaFoldDB" id="A0A7S2IYM4"/>
<organism evidence="2">
    <name type="scientific">Haptolina brevifila</name>
    <dbReference type="NCBI Taxonomy" id="156173"/>
    <lineage>
        <taxon>Eukaryota</taxon>
        <taxon>Haptista</taxon>
        <taxon>Haptophyta</taxon>
        <taxon>Prymnesiophyceae</taxon>
        <taxon>Prymnesiales</taxon>
        <taxon>Prymnesiaceae</taxon>
        <taxon>Haptolina</taxon>
    </lineage>
</organism>
<feature type="region of interest" description="Disordered" evidence="1">
    <location>
        <begin position="71"/>
        <end position="90"/>
    </location>
</feature>
<sequence length="127" mass="13322">MSGERGRADPARLPVRPPERCGSAAMEAGSPTGAASASGSPQRAPTGRCGGGDEDDATRDGSPMVPALMEVDEEEADAAEHDEASLSDGSRRARVCSPLWKVRLSRKLSKSRVCALPCCSSLRIARR</sequence>
<proteinExistence type="predicted"/>
<feature type="region of interest" description="Disordered" evidence="1">
    <location>
        <begin position="1"/>
        <end position="66"/>
    </location>
</feature>
<evidence type="ECO:0000256" key="1">
    <source>
        <dbReference type="SAM" id="MobiDB-lite"/>
    </source>
</evidence>
<name>A0A7S2IYM4_9EUKA</name>
<evidence type="ECO:0000313" key="2">
    <source>
        <dbReference type="EMBL" id="CAD9531850.1"/>
    </source>
</evidence>
<protein>
    <submittedName>
        <fullName evidence="2">Uncharacterized protein</fullName>
    </submittedName>
</protein>
<reference evidence="2" key="1">
    <citation type="submission" date="2021-01" db="EMBL/GenBank/DDBJ databases">
        <authorList>
            <person name="Corre E."/>
            <person name="Pelletier E."/>
            <person name="Niang G."/>
            <person name="Scheremetjew M."/>
            <person name="Finn R."/>
            <person name="Kale V."/>
            <person name="Holt S."/>
            <person name="Cochrane G."/>
            <person name="Meng A."/>
            <person name="Brown T."/>
            <person name="Cohen L."/>
        </authorList>
    </citation>
    <scope>NUCLEOTIDE SEQUENCE</scope>
    <source>
        <strain evidence="2">UTEX LB 985</strain>
    </source>
</reference>
<gene>
    <name evidence="2" type="ORF">CBRE1094_LOCUS38319</name>
</gene>
<feature type="compositionally biased region" description="Low complexity" evidence="1">
    <location>
        <begin position="28"/>
        <end position="41"/>
    </location>
</feature>
<accession>A0A7S2IYM4</accession>